<evidence type="ECO:0000256" key="4">
    <source>
        <dbReference type="PROSITE-ProRule" id="PRU00464"/>
    </source>
</evidence>
<dbReference type="PROSITE" id="PS51084">
    <property type="entry name" value="HIT_2"/>
    <property type="match status" value="1"/>
</dbReference>
<dbReference type="InterPro" id="IPR036265">
    <property type="entry name" value="HIT-like_sf"/>
</dbReference>
<dbReference type="Pfam" id="PF01230">
    <property type="entry name" value="HIT"/>
    <property type="match status" value="1"/>
</dbReference>
<dbReference type="SUPFAM" id="SSF54197">
    <property type="entry name" value="HIT-like"/>
    <property type="match status" value="1"/>
</dbReference>
<comment type="caution">
    <text evidence="6">The sequence shown here is derived from an EMBL/GenBank/DDBJ whole genome shotgun (WGS) entry which is preliminary data.</text>
</comment>
<feature type="binding site" evidence="3">
    <location>
        <position position="157"/>
    </location>
    <ligand>
        <name>substrate</name>
    </ligand>
</feature>
<feature type="domain" description="HIT" evidence="5">
    <location>
        <begin position="58"/>
        <end position="168"/>
    </location>
</feature>
<evidence type="ECO:0000259" key="5">
    <source>
        <dbReference type="PROSITE" id="PS51084"/>
    </source>
</evidence>
<evidence type="ECO:0000256" key="2">
    <source>
        <dbReference type="PIRSR" id="PIRSR639383-1"/>
    </source>
</evidence>
<dbReference type="AlphaFoldDB" id="A0A7W8C1J1"/>
<dbReference type="EC" id="2.7.7.53" evidence="6"/>
<keyword evidence="6" id="KW-0808">Transferase</keyword>
<proteinExistence type="predicted"/>
<evidence type="ECO:0000256" key="3">
    <source>
        <dbReference type="PIRSR" id="PIRSR639383-2"/>
    </source>
</evidence>
<name>A0A7W8C1J1_9BACT</name>
<accession>A0A7W8C1J1</accession>
<dbReference type="InterPro" id="IPR039383">
    <property type="entry name" value="FHIT"/>
</dbReference>
<keyword evidence="7" id="KW-1185">Reference proteome</keyword>
<feature type="binding site" evidence="3">
    <location>
        <position position="85"/>
    </location>
    <ligand>
        <name>substrate</name>
    </ligand>
</feature>
<keyword evidence="1" id="KW-0547">Nucleotide-binding</keyword>
<evidence type="ECO:0000256" key="1">
    <source>
        <dbReference type="ARBA" id="ARBA00022741"/>
    </source>
</evidence>
<sequence length="213" mass="23933">MIYSLFKNADYLKILLARGSSFPLAPGGQAVYIKKIMKQLWAPWRIEYILGPKPDSCVFCLSADALDDEQRLVLYRGKHAFVIMNKFPYNNGHIMVCPYRHVMNLTDLDAEETHEIMDLMQSCAAILKKHFNCEGINIGLNQGQAAGAGIREHLHFHLVPRWTGDSSFMAVFNEVRTMPEHLSRSYAALKPYFTKGAMAGEPCSAGSLPHQEG</sequence>
<feature type="active site" description="Tele-AMP-histidine intermediate" evidence="2">
    <location>
        <position position="155"/>
    </location>
</feature>
<dbReference type="Proteomes" id="UP000539075">
    <property type="component" value="Unassembled WGS sequence"/>
</dbReference>
<dbReference type="InterPro" id="IPR011146">
    <property type="entry name" value="HIT-like"/>
</dbReference>
<dbReference type="PANTHER" id="PTHR42997:SF1">
    <property type="entry name" value="AP-4-A PHOSPHORYLASE"/>
    <property type="match status" value="1"/>
</dbReference>
<reference evidence="6 7" key="1">
    <citation type="submission" date="2020-08" db="EMBL/GenBank/DDBJ databases">
        <title>Genomic Encyclopedia of Type Strains, Phase IV (KMG-IV): sequencing the most valuable type-strain genomes for metagenomic binning, comparative biology and taxonomic classification.</title>
        <authorList>
            <person name="Goeker M."/>
        </authorList>
    </citation>
    <scope>NUCLEOTIDE SEQUENCE [LARGE SCALE GENOMIC DNA]</scope>
    <source>
        <strain evidence="6 7">DSM 11275</strain>
    </source>
</reference>
<dbReference type="EMBL" id="JACHGO010000005">
    <property type="protein sequence ID" value="MBB5143873.1"/>
    <property type="molecule type" value="Genomic_DNA"/>
</dbReference>
<dbReference type="PANTHER" id="PTHR42997">
    <property type="entry name" value="HIT FAMILY HYDROLASE"/>
    <property type="match status" value="1"/>
</dbReference>
<dbReference type="CDD" id="cd01275">
    <property type="entry name" value="FHIT"/>
    <property type="match status" value="1"/>
</dbReference>
<keyword evidence="6" id="KW-0548">Nucleotidyltransferase</keyword>
<protein>
    <submittedName>
        <fullName evidence="6">ATP adenylyltransferase</fullName>
        <ecNumber evidence="6">2.7.7.53</ecNumber>
    </submittedName>
</protein>
<organism evidence="6 7">
    <name type="scientific">Desulfovibrio intestinalis</name>
    <dbReference type="NCBI Taxonomy" id="58621"/>
    <lineage>
        <taxon>Bacteria</taxon>
        <taxon>Pseudomonadati</taxon>
        <taxon>Thermodesulfobacteriota</taxon>
        <taxon>Desulfovibrionia</taxon>
        <taxon>Desulfovibrionales</taxon>
        <taxon>Desulfovibrionaceae</taxon>
        <taxon>Desulfovibrio</taxon>
    </lineage>
</organism>
<gene>
    <name evidence="6" type="ORF">HNQ38_001973</name>
</gene>
<dbReference type="InterPro" id="IPR052908">
    <property type="entry name" value="AP-4-A_phosphorylase"/>
</dbReference>
<evidence type="ECO:0000313" key="7">
    <source>
        <dbReference type="Proteomes" id="UP000539075"/>
    </source>
</evidence>
<dbReference type="GO" id="GO:0000166">
    <property type="term" value="F:nucleotide binding"/>
    <property type="evidence" value="ECO:0007669"/>
    <property type="project" value="UniProtKB-KW"/>
</dbReference>
<dbReference type="Gene3D" id="3.30.428.10">
    <property type="entry name" value="HIT-like"/>
    <property type="match status" value="1"/>
</dbReference>
<feature type="short sequence motif" description="Histidine triad motif" evidence="4">
    <location>
        <begin position="153"/>
        <end position="157"/>
    </location>
</feature>
<dbReference type="GO" id="GO:0003877">
    <property type="term" value="F:ATP:ADP adenylyltransferase activity"/>
    <property type="evidence" value="ECO:0007669"/>
    <property type="project" value="UniProtKB-EC"/>
</dbReference>
<evidence type="ECO:0000313" key="6">
    <source>
        <dbReference type="EMBL" id="MBB5143873.1"/>
    </source>
</evidence>